<evidence type="ECO:0000256" key="3">
    <source>
        <dbReference type="HAMAP-Rule" id="MF_00187"/>
    </source>
</evidence>
<gene>
    <name evidence="3 4" type="primary">fdhD</name>
    <name evidence="4" type="ORF">OQ497_05195</name>
</gene>
<comment type="caution">
    <text evidence="3">Lacks conserved residue(s) required for the propagation of feature annotation.</text>
</comment>
<organism evidence="4 5">
    <name type="scientific">Acetobacter thailandicus</name>
    <dbReference type="NCBI Taxonomy" id="1502842"/>
    <lineage>
        <taxon>Bacteria</taxon>
        <taxon>Pseudomonadati</taxon>
        <taxon>Pseudomonadota</taxon>
        <taxon>Alphaproteobacteria</taxon>
        <taxon>Acetobacterales</taxon>
        <taxon>Acetobacteraceae</taxon>
        <taxon>Acetobacter</taxon>
    </lineage>
</organism>
<dbReference type="Proteomes" id="UP001301152">
    <property type="component" value="Unassembled WGS sequence"/>
</dbReference>
<dbReference type="NCBIfam" id="TIGR00129">
    <property type="entry name" value="fdhD_narQ"/>
    <property type="match status" value="1"/>
</dbReference>
<dbReference type="InterPro" id="IPR003786">
    <property type="entry name" value="FdhD"/>
</dbReference>
<dbReference type="InterPro" id="IPR016193">
    <property type="entry name" value="Cytidine_deaminase-like"/>
</dbReference>
<evidence type="ECO:0000313" key="5">
    <source>
        <dbReference type="Proteomes" id="UP001301152"/>
    </source>
</evidence>
<comment type="subcellular location">
    <subcellularLocation>
        <location evidence="3">Cytoplasm</location>
    </subcellularLocation>
</comment>
<comment type="function">
    <text evidence="3">Required for formate dehydrogenase (FDH) activity. Acts as a sulfur carrier protein that transfers sulfur from IscS to the molybdenum cofactor prior to its insertion into FDH.</text>
</comment>
<dbReference type="Pfam" id="PF02634">
    <property type="entry name" value="FdhD-NarQ"/>
    <property type="match status" value="1"/>
</dbReference>
<feature type="active site" description="Cysteine persulfide intermediate" evidence="3">
    <location>
        <position position="111"/>
    </location>
</feature>
<dbReference type="PANTHER" id="PTHR30592:SF1">
    <property type="entry name" value="SULFUR CARRIER PROTEIN FDHD"/>
    <property type="match status" value="1"/>
</dbReference>
<accession>A0ABT3QDL2</accession>
<dbReference type="PIRSF" id="PIRSF015626">
    <property type="entry name" value="FdhD"/>
    <property type="match status" value="1"/>
</dbReference>
<dbReference type="Gene3D" id="3.10.20.10">
    <property type="match status" value="1"/>
</dbReference>
<dbReference type="RefSeq" id="WP_173559086.1">
    <property type="nucleotide sequence ID" value="NZ_JAPIUZ010000002.1"/>
</dbReference>
<proteinExistence type="inferred from homology"/>
<name>A0ABT3QDL2_9PROT</name>
<dbReference type="SUPFAM" id="SSF53927">
    <property type="entry name" value="Cytidine deaminase-like"/>
    <property type="match status" value="1"/>
</dbReference>
<keyword evidence="1 3" id="KW-0963">Cytoplasm</keyword>
<dbReference type="Gene3D" id="3.40.140.10">
    <property type="entry name" value="Cytidine Deaminase, domain 2"/>
    <property type="match status" value="1"/>
</dbReference>
<evidence type="ECO:0000256" key="2">
    <source>
        <dbReference type="ARBA" id="ARBA00023150"/>
    </source>
</evidence>
<protein>
    <recommendedName>
        <fullName evidence="3">Sulfur carrier protein FdhD</fullName>
    </recommendedName>
</protein>
<sequence length="269" mass="29256">MISKSLIFSWDTKKITGHGVSEQSLKLADETPVTFIINSISYATMMITSENIEDYSYGFLKTERLVSSPDHIRSLTIDTTENGITVNVLIKGSDFKKILQSQRNMTGRTGCGVCGTQDLETLHSNLPSVAQKPPVTQAALLKALNELPHLQILNKAVHMVHGAARCSVNGDILALREDIGRHNALDKLIGDGLRNNIDFSEGFCLITSRCSYEMAQKAIIAGFTTLVAISAPTVRALHLAQQAGLTLIGLARPESQFIFTQPEATHPPA</sequence>
<keyword evidence="2 3" id="KW-0501">Molybdenum cofactor biosynthesis</keyword>
<reference evidence="4 5" key="1">
    <citation type="submission" date="2022-11" db="EMBL/GenBank/DDBJ databases">
        <title>Genome sequencing of Acetobacter type strain.</title>
        <authorList>
            <person name="Heo J."/>
            <person name="Lee D."/>
            <person name="Han B.-H."/>
            <person name="Hong S.-B."/>
            <person name="Kwon S.-W."/>
        </authorList>
    </citation>
    <scope>NUCLEOTIDE SEQUENCE [LARGE SCALE GENOMIC DNA]</scope>
    <source>
        <strain evidence="4 5">KACC 21253</strain>
    </source>
</reference>
<dbReference type="PANTHER" id="PTHR30592">
    <property type="entry name" value="FORMATE DEHYDROGENASE"/>
    <property type="match status" value="1"/>
</dbReference>
<evidence type="ECO:0000256" key="1">
    <source>
        <dbReference type="ARBA" id="ARBA00022490"/>
    </source>
</evidence>
<evidence type="ECO:0000313" key="4">
    <source>
        <dbReference type="EMBL" id="MCX2563359.1"/>
    </source>
</evidence>
<dbReference type="HAMAP" id="MF_00187">
    <property type="entry name" value="FdhD"/>
    <property type="match status" value="1"/>
</dbReference>
<comment type="similarity">
    <text evidence="3">Belongs to the FdhD family.</text>
</comment>
<comment type="caution">
    <text evidence="4">The sequence shown here is derived from an EMBL/GenBank/DDBJ whole genome shotgun (WGS) entry which is preliminary data.</text>
</comment>
<dbReference type="EMBL" id="JAPIUZ010000002">
    <property type="protein sequence ID" value="MCX2563359.1"/>
    <property type="molecule type" value="Genomic_DNA"/>
</dbReference>
<keyword evidence="5" id="KW-1185">Reference proteome</keyword>